<dbReference type="PANTHER" id="PTHR42813:SF1">
    <property type="entry name" value="DEHYDROGENASE, PUTATIVE (AFU_ORTHOLOGUE AFUA_5G03930)-RELATED"/>
    <property type="match status" value="1"/>
</dbReference>
<name>A0A815VEF3_9BILA</name>
<dbReference type="Proteomes" id="UP000663845">
    <property type="component" value="Unassembled WGS sequence"/>
</dbReference>
<keyword evidence="3" id="KW-0862">Zinc</keyword>
<dbReference type="PANTHER" id="PTHR42813">
    <property type="entry name" value="ZINC-TYPE ALCOHOL DEHYDROGENASE-LIKE"/>
    <property type="match status" value="1"/>
</dbReference>
<evidence type="ECO:0000256" key="3">
    <source>
        <dbReference type="ARBA" id="ARBA00022833"/>
    </source>
</evidence>
<reference evidence="4" key="1">
    <citation type="submission" date="2021-02" db="EMBL/GenBank/DDBJ databases">
        <authorList>
            <person name="Nowell W R."/>
        </authorList>
    </citation>
    <scope>NUCLEOTIDE SEQUENCE</scope>
</reference>
<dbReference type="GO" id="GO:0046872">
    <property type="term" value="F:metal ion binding"/>
    <property type="evidence" value="ECO:0007669"/>
    <property type="project" value="UniProtKB-KW"/>
</dbReference>
<keyword evidence="2" id="KW-0479">Metal-binding</keyword>
<protein>
    <submittedName>
        <fullName evidence="4">Uncharacterized protein</fullName>
    </submittedName>
</protein>
<dbReference type="InterPro" id="IPR011032">
    <property type="entry name" value="GroES-like_sf"/>
</dbReference>
<proteinExistence type="predicted"/>
<evidence type="ECO:0000313" key="4">
    <source>
        <dbReference type="EMBL" id="CAF1533921.1"/>
    </source>
</evidence>
<sequence>MSTNNFVEFDQSKCVDKKYGHQHVMSSFTTYPIETVRDEVRKRPIQPPTITPKYDSNSMSTVLEWHGKKDVRIAQRPKPIITDDSDAIIHVTSSTICGSDLHMCK</sequence>
<evidence type="ECO:0000313" key="5">
    <source>
        <dbReference type="Proteomes" id="UP000663845"/>
    </source>
</evidence>
<dbReference type="AlphaFoldDB" id="A0A815VEF3"/>
<evidence type="ECO:0000256" key="2">
    <source>
        <dbReference type="ARBA" id="ARBA00022723"/>
    </source>
</evidence>
<dbReference type="EMBL" id="CAJNOG010003635">
    <property type="protein sequence ID" value="CAF1533921.1"/>
    <property type="molecule type" value="Genomic_DNA"/>
</dbReference>
<comment type="caution">
    <text evidence="4">The sequence shown here is derived from an EMBL/GenBank/DDBJ whole genome shotgun (WGS) entry which is preliminary data.</text>
</comment>
<dbReference type="Gene3D" id="3.90.180.10">
    <property type="entry name" value="Medium-chain alcohol dehydrogenases, catalytic domain"/>
    <property type="match status" value="1"/>
</dbReference>
<accession>A0A815VEF3</accession>
<dbReference type="SUPFAM" id="SSF50129">
    <property type="entry name" value="GroES-like"/>
    <property type="match status" value="1"/>
</dbReference>
<gene>
    <name evidence="4" type="ORF">JYZ213_LOCUS45306</name>
</gene>
<comment type="cofactor">
    <cofactor evidence="1">
        <name>Zn(2+)</name>
        <dbReference type="ChEBI" id="CHEBI:29105"/>
    </cofactor>
</comment>
<evidence type="ECO:0000256" key="1">
    <source>
        <dbReference type="ARBA" id="ARBA00001947"/>
    </source>
</evidence>
<organism evidence="4 5">
    <name type="scientific">Adineta steineri</name>
    <dbReference type="NCBI Taxonomy" id="433720"/>
    <lineage>
        <taxon>Eukaryota</taxon>
        <taxon>Metazoa</taxon>
        <taxon>Spiralia</taxon>
        <taxon>Gnathifera</taxon>
        <taxon>Rotifera</taxon>
        <taxon>Eurotatoria</taxon>
        <taxon>Bdelloidea</taxon>
        <taxon>Adinetida</taxon>
        <taxon>Adinetidae</taxon>
        <taxon>Adineta</taxon>
    </lineage>
</organism>